<protein>
    <submittedName>
        <fullName evidence="2">NnrS family protein</fullName>
    </submittedName>
</protein>
<keyword evidence="1" id="KW-0812">Transmembrane</keyword>
<sequence>MTAIKRLFGEGFRVFFLAAALYAILAVAAWEAWLAAVSTGMGGLAGLVPDAVPPQLWHAHEMVFGYAAAALGGFFLTAVPNWTGAKAARHLFIATAAFLWLLGRVALWSVGTLPPVIVAVADLAFLPVLAAKIATQLIRRPKPQNVMFLGLIAIVWTGNLMVHLEWIGVTADTLEAGLRGGLFGLAAMIAVLGGRVTPAFTRNAMVQSGRETGLPVSRRPFEIAGNAGAIALPLAIFAGLPAAITGAIALLAGAALLARLAGWRGLWTAARPILWALHLAYLMLGLGMIAYGLARHGIGDENAALHLVAIGAVGGMTLAMMSRATLGHTGRPLVAPGPVAAGYVLVALAALVRWGGAALPPDLYMPAMLVSGGLWLAAFLLATVALWPAFWGPRAPREDAPKAPGRTNGHSRVAA</sequence>
<name>A0ABT2X4G9_9RHOB</name>
<dbReference type="EMBL" id="JAOVQO010000011">
    <property type="protein sequence ID" value="MCU9848828.1"/>
    <property type="molecule type" value="Genomic_DNA"/>
</dbReference>
<dbReference type="Proteomes" id="UP001209535">
    <property type="component" value="Unassembled WGS sequence"/>
</dbReference>
<feature type="transmembrane region" description="Helical" evidence="1">
    <location>
        <begin position="146"/>
        <end position="169"/>
    </location>
</feature>
<proteinExistence type="predicted"/>
<feature type="transmembrane region" description="Helical" evidence="1">
    <location>
        <begin position="116"/>
        <end position="134"/>
    </location>
</feature>
<gene>
    <name evidence="2" type="ORF">OEZ60_12525</name>
</gene>
<feature type="transmembrane region" description="Helical" evidence="1">
    <location>
        <begin position="12"/>
        <end position="36"/>
    </location>
</feature>
<accession>A0ABT2X4G9</accession>
<evidence type="ECO:0000313" key="2">
    <source>
        <dbReference type="EMBL" id="MCU9848828.1"/>
    </source>
</evidence>
<feature type="transmembrane region" description="Helical" evidence="1">
    <location>
        <begin position="244"/>
        <end position="261"/>
    </location>
</feature>
<feature type="transmembrane region" description="Helical" evidence="1">
    <location>
        <begin position="333"/>
        <end position="352"/>
    </location>
</feature>
<evidence type="ECO:0000313" key="3">
    <source>
        <dbReference type="Proteomes" id="UP001209535"/>
    </source>
</evidence>
<dbReference type="InterPro" id="IPR010266">
    <property type="entry name" value="NnrS"/>
</dbReference>
<feature type="transmembrane region" description="Helical" evidence="1">
    <location>
        <begin position="56"/>
        <end position="79"/>
    </location>
</feature>
<reference evidence="2 3" key="1">
    <citation type="submission" date="2022-10" db="EMBL/GenBank/DDBJ databases">
        <title>Defluviimonas sp. nov., isolated from ocean surface sediments.</title>
        <authorList>
            <person name="He W."/>
            <person name="Wang L."/>
            <person name="Zhang D.-F."/>
        </authorList>
    </citation>
    <scope>NUCLEOTIDE SEQUENCE [LARGE SCALE GENOMIC DNA]</scope>
    <source>
        <strain evidence="2 3">WL0024</strain>
    </source>
</reference>
<keyword evidence="1" id="KW-1133">Transmembrane helix</keyword>
<evidence type="ECO:0000256" key="1">
    <source>
        <dbReference type="SAM" id="Phobius"/>
    </source>
</evidence>
<keyword evidence="3" id="KW-1185">Reference proteome</keyword>
<comment type="caution">
    <text evidence="2">The sequence shown here is derived from an EMBL/GenBank/DDBJ whole genome shotgun (WGS) entry which is preliminary data.</text>
</comment>
<dbReference type="RefSeq" id="WP_263336656.1">
    <property type="nucleotide sequence ID" value="NZ_JAOVQO010000011.1"/>
</dbReference>
<feature type="transmembrane region" description="Helical" evidence="1">
    <location>
        <begin position="364"/>
        <end position="387"/>
    </location>
</feature>
<feature type="transmembrane region" description="Helical" evidence="1">
    <location>
        <begin position="181"/>
        <end position="200"/>
    </location>
</feature>
<feature type="transmembrane region" description="Helical" evidence="1">
    <location>
        <begin position="91"/>
        <end position="110"/>
    </location>
</feature>
<feature type="transmembrane region" description="Helical" evidence="1">
    <location>
        <begin position="273"/>
        <end position="291"/>
    </location>
</feature>
<keyword evidence="1" id="KW-0472">Membrane</keyword>
<feature type="transmembrane region" description="Helical" evidence="1">
    <location>
        <begin position="303"/>
        <end position="321"/>
    </location>
</feature>
<dbReference type="Pfam" id="PF05940">
    <property type="entry name" value="NnrS"/>
    <property type="match status" value="1"/>
</dbReference>
<organism evidence="2 3">
    <name type="scientific">Albidovulum salinarum</name>
    <dbReference type="NCBI Taxonomy" id="2984153"/>
    <lineage>
        <taxon>Bacteria</taxon>
        <taxon>Pseudomonadati</taxon>
        <taxon>Pseudomonadota</taxon>
        <taxon>Alphaproteobacteria</taxon>
        <taxon>Rhodobacterales</taxon>
        <taxon>Paracoccaceae</taxon>
        <taxon>Albidovulum</taxon>
    </lineage>
</organism>